<protein>
    <recommendedName>
        <fullName evidence="4">CHRD domain-containing protein</fullName>
    </recommendedName>
</protein>
<evidence type="ECO:0000256" key="1">
    <source>
        <dbReference type="ARBA" id="ARBA00010457"/>
    </source>
</evidence>
<evidence type="ECO:0000313" key="2">
    <source>
        <dbReference type="EMBL" id="MBT1704982.1"/>
    </source>
</evidence>
<comment type="caution">
    <text evidence="2">The sequence shown here is derived from an EMBL/GenBank/DDBJ whole genome shotgun (WGS) entry which is preliminary data.</text>
</comment>
<dbReference type="Proteomes" id="UP000772618">
    <property type="component" value="Unassembled WGS sequence"/>
</dbReference>
<proteinExistence type="inferred from homology"/>
<evidence type="ECO:0008006" key="4">
    <source>
        <dbReference type="Google" id="ProtNLM"/>
    </source>
</evidence>
<keyword evidence="3" id="KW-1185">Reference proteome</keyword>
<accession>A0ABS5VU81</accession>
<dbReference type="InterPro" id="IPR036423">
    <property type="entry name" value="SOD-like_Cu/Zn_dom_sf"/>
</dbReference>
<gene>
    <name evidence="2" type="ORF">KK060_16940</name>
</gene>
<comment type="similarity">
    <text evidence="1">Belongs to the Cu-Zn superoxide dismutase family.</text>
</comment>
<dbReference type="SUPFAM" id="SSF49329">
    <property type="entry name" value="Cu,Zn superoxide dismutase-like"/>
    <property type="match status" value="1"/>
</dbReference>
<dbReference type="RefSeq" id="WP_254154939.1">
    <property type="nucleotide sequence ID" value="NZ_JAHESD010000043.1"/>
</dbReference>
<dbReference type="PROSITE" id="PS51257">
    <property type="entry name" value="PROKAR_LIPOPROTEIN"/>
    <property type="match status" value="1"/>
</dbReference>
<evidence type="ECO:0000313" key="3">
    <source>
        <dbReference type="Proteomes" id="UP000772618"/>
    </source>
</evidence>
<sequence length="171" mass="17952">MRTIISTIFLGIAMLACQENESETNDLTGNEVVYALSPGSVYTTPGTVTFKERKDGTTLIVLNLQGTEGNAKHPVHLHLGNISAPDADITALLNPITGKTGKTGKSETLLTQLADETSITYEQLIKLNACIKVHLAEAGPDKDIILAGGNIGKAALDASSGRSTMAVCKSE</sequence>
<name>A0ABS5VU81_9BACT</name>
<dbReference type="EMBL" id="JAHESD010000043">
    <property type="protein sequence ID" value="MBT1704982.1"/>
    <property type="molecule type" value="Genomic_DNA"/>
</dbReference>
<organism evidence="2 3">
    <name type="scientific">Chryseosolibacter indicus</name>
    <dbReference type="NCBI Taxonomy" id="2782351"/>
    <lineage>
        <taxon>Bacteria</taxon>
        <taxon>Pseudomonadati</taxon>
        <taxon>Bacteroidota</taxon>
        <taxon>Cytophagia</taxon>
        <taxon>Cytophagales</taxon>
        <taxon>Chryseotaleaceae</taxon>
        <taxon>Chryseosolibacter</taxon>
    </lineage>
</organism>
<reference evidence="2 3" key="1">
    <citation type="submission" date="2021-05" db="EMBL/GenBank/DDBJ databases">
        <title>A Polyphasic approach of four new species of the genus Ohtaekwangia: Ohtaekwangia histidinii sp. nov., Ohtaekwangia cretensis sp. nov., Ohtaekwangia indiensis sp. nov., Ohtaekwangia reichenbachii sp. nov. from diverse environment.</title>
        <authorList>
            <person name="Octaviana S."/>
        </authorList>
    </citation>
    <scope>NUCLEOTIDE SEQUENCE [LARGE SCALE GENOMIC DNA]</scope>
    <source>
        <strain evidence="2 3">PWU20</strain>
    </source>
</reference>